<dbReference type="AlphaFoldDB" id="I0HY45"/>
<dbReference type="Proteomes" id="UP000007883">
    <property type="component" value="Chromosome"/>
</dbReference>
<evidence type="ECO:0000313" key="2">
    <source>
        <dbReference type="Proteomes" id="UP000007883"/>
    </source>
</evidence>
<sequence length="38" mass="4121">MLGLDHRAILLLGPPWAARARRPAAMVATSAGPTRLRR</sequence>
<name>I0HY45_RUBGI</name>
<dbReference type="PATRIC" id="fig|983917.3.peg.4480"/>
<protein>
    <submittedName>
        <fullName evidence="1">Uncharacterized protein</fullName>
    </submittedName>
</protein>
<gene>
    <name evidence="1" type="ordered locus">RGE_45990</name>
</gene>
<dbReference type="EMBL" id="AP012320">
    <property type="protein sequence ID" value="BAL97932.1"/>
    <property type="molecule type" value="Genomic_DNA"/>
</dbReference>
<organism evidence="1 2">
    <name type="scientific">Rubrivivax gelatinosus (strain NBRC 100245 / IL144)</name>
    <dbReference type="NCBI Taxonomy" id="983917"/>
    <lineage>
        <taxon>Bacteria</taxon>
        <taxon>Pseudomonadati</taxon>
        <taxon>Pseudomonadota</taxon>
        <taxon>Betaproteobacteria</taxon>
        <taxon>Burkholderiales</taxon>
        <taxon>Sphaerotilaceae</taxon>
        <taxon>Rubrivivax</taxon>
    </lineage>
</organism>
<accession>I0HY45</accession>
<dbReference type="HOGENOM" id="CLU_3332537_0_0_4"/>
<reference evidence="1 2" key="1">
    <citation type="journal article" date="2012" name="J. Bacteriol.">
        <title>Complete genome sequence of phototrophic betaproteobacterium Rubrivivax gelatinosus IL144.</title>
        <authorList>
            <person name="Nagashima S."/>
            <person name="Kamimura A."/>
            <person name="Shimizu T."/>
            <person name="Nakamura-isaki S."/>
            <person name="Aono E."/>
            <person name="Sakamoto K."/>
            <person name="Ichikawa N."/>
            <person name="Nakazawa H."/>
            <person name="Sekine M."/>
            <person name="Yamazaki S."/>
            <person name="Fujita N."/>
            <person name="Shimada K."/>
            <person name="Hanada S."/>
            <person name="Nagashima K.V.P."/>
        </authorList>
    </citation>
    <scope>NUCLEOTIDE SEQUENCE [LARGE SCALE GENOMIC DNA]</scope>
    <source>
        <strain evidence="2">NBRC 100245 / IL144</strain>
    </source>
</reference>
<dbReference type="KEGG" id="rge:RGE_45990"/>
<keyword evidence="2" id="KW-1185">Reference proteome</keyword>
<evidence type="ECO:0000313" key="1">
    <source>
        <dbReference type="EMBL" id="BAL97932.1"/>
    </source>
</evidence>
<proteinExistence type="predicted"/>